<evidence type="ECO:0000313" key="4">
    <source>
        <dbReference type="Proteomes" id="UP000298735"/>
    </source>
</evidence>
<dbReference type="KEGG" id="asal:CFBP5507_25160"/>
<dbReference type="Proteomes" id="UP000298735">
    <property type="component" value="Plasmid pAtCFBP5507a"/>
</dbReference>
<evidence type="ECO:0000313" key="3">
    <source>
        <dbReference type="EMBL" id="UYZ11112.1"/>
    </source>
</evidence>
<evidence type="ECO:0000256" key="2">
    <source>
        <dbReference type="ARBA" id="ARBA00022801"/>
    </source>
</evidence>
<keyword evidence="1" id="KW-0479">Metal-binding</keyword>
<gene>
    <name evidence="3" type="ORF">CFBP5507_25160</name>
</gene>
<dbReference type="GO" id="GO:0008758">
    <property type="term" value="F:UDP-2,3-diacylglucosamine hydrolase activity"/>
    <property type="evidence" value="ECO:0007669"/>
    <property type="project" value="TreeGrafter"/>
</dbReference>
<dbReference type="OrthoDB" id="9780884at2"/>
<keyword evidence="3" id="KW-0614">Plasmid</keyword>
<keyword evidence="2" id="KW-0378">Hydrolase</keyword>
<sequence length="371" mass="40299">MFHIATLVPWIVVIFRTIWPLPIAPPVKTPVAIALLLVSQHHLITKVLTGTMFSPEIPRVAMISVNVAFGAILVLAVIQLVVDCLLLLICAIKRRRVRVAGPVRPIAIAIALTVAAFGVSQALRIPDLKEIELPVAGLPASFDGYRIVQLTDLHLSHLFQADWTRDVVNATNAAGADMIVVTGDLIDGTIEARREDIQPLSALASPDGVWVVPGNHEYYFGHRDWMEHFKRLGMRGLENEHTLIVKDGASITLAGVTDLSATEFGQEGPNVKRAIAGAPPENVVVLLDHQPRYARDAADLGVDVQLSGHTHGGMIFGFNQLIAKFNNGFVPGRYQVGKMALYVSNGTALWIGFALRLGVPSELTVIRLRSV</sequence>
<proteinExistence type="predicted"/>
<evidence type="ECO:0000256" key="1">
    <source>
        <dbReference type="ARBA" id="ARBA00022723"/>
    </source>
</evidence>
<dbReference type="RefSeq" id="WP_137409460.1">
    <property type="nucleotide sequence ID" value="NZ_CP109970.1"/>
</dbReference>
<dbReference type="PANTHER" id="PTHR31302:SF31">
    <property type="entry name" value="PHOSPHODIESTERASE YAEI"/>
    <property type="match status" value="1"/>
</dbReference>
<dbReference type="CDD" id="cd07385">
    <property type="entry name" value="MPP_YkuE_C"/>
    <property type="match status" value="1"/>
</dbReference>
<accession>A0A4Z1R6D0</accession>
<dbReference type="GO" id="GO:0009245">
    <property type="term" value="P:lipid A biosynthetic process"/>
    <property type="evidence" value="ECO:0007669"/>
    <property type="project" value="TreeGrafter"/>
</dbReference>
<dbReference type="InterPro" id="IPR004843">
    <property type="entry name" value="Calcineurin-like_PHP"/>
</dbReference>
<geneLocation type="plasmid" evidence="3 4">
    <name>pAtCFBP5507a</name>
</geneLocation>
<organism evidence="3 4">
    <name type="scientific">Agrobacterium salinitolerans</name>
    <dbReference type="NCBI Taxonomy" id="1183413"/>
    <lineage>
        <taxon>Bacteria</taxon>
        <taxon>Pseudomonadati</taxon>
        <taxon>Pseudomonadota</taxon>
        <taxon>Alphaproteobacteria</taxon>
        <taxon>Hyphomicrobiales</taxon>
        <taxon>Rhizobiaceae</taxon>
        <taxon>Rhizobium/Agrobacterium group</taxon>
        <taxon>Agrobacterium</taxon>
    </lineage>
</organism>
<dbReference type="AlphaFoldDB" id="A0A4Z1R6D0"/>
<dbReference type="InterPro" id="IPR029052">
    <property type="entry name" value="Metallo-depent_PP-like"/>
</dbReference>
<dbReference type="GO" id="GO:0046872">
    <property type="term" value="F:metal ion binding"/>
    <property type="evidence" value="ECO:0007669"/>
    <property type="project" value="UniProtKB-KW"/>
</dbReference>
<dbReference type="PANTHER" id="PTHR31302">
    <property type="entry name" value="TRANSMEMBRANE PROTEIN WITH METALLOPHOSPHOESTERASE DOMAIN-RELATED"/>
    <property type="match status" value="1"/>
</dbReference>
<reference evidence="3" key="1">
    <citation type="submission" date="2022-10" db="EMBL/GenBank/DDBJ databases">
        <title>Complete genome sequence of Agrobacterium salinitolerans CFBP5507.</title>
        <authorList>
            <person name="Tchabashvili S."/>
            <person name="Yen H.-C."/>
            <person name="Haryono M."/>
            <person name="Lin Y.-C."/>
            <person name="Lai E.-M."/>
            <person name="Kuo C.-H."/>
        </authorList>
    </citation>
    <scope>NUCLEOTIDE SEQUENCE</scope>
    <source>
        <strain evidence="3">CFBP5507</strain>
        <plasmid evidence="3">pAtCFBP5507a</plasmid>
    </source>
</reference>
<dbReference type="GO" id="GO:0016020">
    <property type="term" value="C:membrane"/>
    <property type="evidence" value="ECO:0007669"/>
    <property type="project" value="GOC"/>
</dbReference>
<dbReference type="Gene3D" id="3.60.21.10">
    <property type="match status" value="1"/>
</dbReference>
<protein>
    <submittedName>
        <fullName evidence="3">Metallophosphoesterase</fullName>
    </submittedName>
</protein>
<dbReference type="EMBL" id="CP109970">
    <property type="protein sequence ID" value="UYZ11112.1"/>
    <property type="molecule type" value="Genomic_DNA"/>
</dbReference>
<name>A0A4Z1R6D0_9HYPH</name>
<dbReference type="SUPFAM" id="SSF56300">
    <property type="entry name" value="Metallo-dependent phosphatases"/>
    <property type="match status" value="1"/>
</dbReference>
<dbReference type="Pfam" id="PF00149">
    <property type="entry name" value="Metallophos"/>
    <property type="match status" value="1"/>
</dbReference>
<dbReference type="InterPro" id="IPR051158">
    <property type="entry name" value="Metallophosphoesterase_sf"/>
</dbReference>